<reference evidence="3 4" key="1">
    <citation type="journal article" date="2011" name="J. Bacteriol.">
        <title>Genome sequence of Haloplasma contractile, an unusual contractile bacterium from a deep-sea anoxic brine lake.</title>
        <authorList>
            <person name="Antunes A."/>
            <person name="Alam I."/>
            <person name="El Dorry H."/>
            <person name="Siam R."/>
            <person name="Robertson A."/>
            <person name="Bajic V.B."/>
            <person name="Stingl U."/>
        </authorList>
    </citation>
    <scope>NUCLEOTIDE SEQUENCE [LARGE SCALE GENOMIC DNA]</scope>
    <source>
        <strain evidence="3 4">SSD-17B</strain>
    </source>
</reference>
<dbReference type="InterPro" id="IPR035965">
    <property type="entry name" value="PAS-like_dom_sf"/>
</dbReference>
<dbReference type="OrthoDB" id="9759607at2"/>
<dbReference type="Pfam" id="PF00563">
    <property type="entry name" value="EAL"/>
    <property type="match status" value="1"/>
</dbReference>
<sequence length="538" mass="62536">MIKEINNENNVNEVLTHSGVIVWRWHCGEYFQLNDFDAFIIHAIHPEDYLDFIKEFSMYILGNQPSFEYEYRLKRGTVYKWYKTTCMVIKKDADCALLIKGTHMDIDDLKQKELSLNKLAYKDSLTDTYNRQGIKHLMHNYFEQISNARMAVVFFDLDNFKKLNDMYGHKAGDQALRNLSLDISRILPKGYHLSRVAGDEFIVFNENHVSTNTTTEIVENVLTAIIESNDRTVMDDAMLTASAGICIYPDQAQSIDDMIKKADQAMYIAKKKGKAQYIFYDETIGELYLETTRVHKRLLESLRNDEFDLKYQAIHDLNSNKVEAFEITPIWNHPKKGTLNSQEFLHTLYEEGLIVNFNEWMIEKALKDISSLKKQGKNIKVCVNISPKHLALDHFYKFVMNQLNKYKLHGSHLTIQMVEFILKEDFEQVNKNFRKLRELGCEIVIDQFAINSSTIEVLGHMNNTAIKINPYFVKTIDQDYSSSIIFDTIFKIARKYEKVFIADGVESEKQLNIMLEKGVGYVQGSYIAKPVAFNQLDH</sequence>
<dbReference type="InterPro" id="IPR001633">
    <property type="entry name" value="EAL_dom"/>
</dbReference>
<dbReference type="Gene3D" id="3.30.70.270">
    <property type="match status" value="1"/>
</dbReference>
<comment type="caution">
    <text evidence="3">The sequence shown here is derived from an EMBL/GenBank/DDBJ whole genome shotgun (WGS) entry which is preliminary data.</text>
</comment>
<reference evidence="3 4" key="2">
    <citation type="journal article" date="2013" name="PLoS ONE">
        <title>INDIGO - INtegrated Data Warehouse of MIcrobial GenOmes with Examples from the Red Sea Extremophiles.</title>
        <authorList>
            <person name="Alam I."/>
            <person name="Antunes A."/>
            <person name="Kamau A.A."/>
            <person name="Ba Alawi W."/>
            <person name="Kalkatawi M."/>
            <person name="Stingl U."/>
            <person name="Bajic V.B."/>
        </authorList>
    </citation>
    <scope>NUCLEOTIDE SEQUENCE [LARGE SCALE GENOMIC DNA]</scope>
    <source>
        <strain evidence="3 4">SSD-17B</strain>
    </source>
</reference>
<accession>U2FQ29</accession>
<dbReference type="AlphaFoldDB" id="U2FQ29"/>
<dbReference type="Proteomes" id="UP000005707">
    <property type="component" value="Unassembled WGS sequence"/>
</dbReference>
<dbReference type="InterPro" id="IPR029787">
    <property type="entry name" value="Nucleotide_cyclase"/>
</dbReference>
<dbReference type="Gene3D" id="3.30.450.20">
    <property type="entry name" value="PAS domain"/>
    <property type="match status" value="1"/>
</dbReference>
<name>U2FQ29_9MOLU</name>
<dbReference type="InterPro" id="IPR035919">
    <property type="entry name" value="EAL_sf"/>
</dbReference>
<dbReference type="SMART" id="SM00052">
    <property type="entry name" value="EAL"/>
    <property type="match status" value="1"/>
</dbReference>
<dbReference type="InParanoid" id="U2FQ29"/>
<dbReference type="STRING" id="1033810.HLPCO_000773"/>
<dbReference type="RefSeq" id="WP_008826835.1">
    <property type="nucleotide sequence ID" value="NZ_AFNU02000002.1"/>
</dbReference>
<dbReference type="PANTHER" id="PTHR44757:SF2">
    <property type="entry name" value="BIOFILM ARCHITECTURE MAINTENANCE PROTEIN MBAA"/>
    <property type="match status" value="1"/>
</dbReference>
<dbReference type="Pfam" id="PF00990">
    <property type="entry name" value="GGDEF"/>
    <property type="match status" value="1"/>
</dbReference>
<dbReference type="NCBIfam" id="TIGR00254">
    <property type="entry name" value="GGDEF"/>
    <property type="match status" value="1"/>
</dbReference>
<evidence type="ECO:0000313" key="3">
    <source>
        <dbReference type="EMBL" id="ERJ13154.1"/>
    </source>
</evidence>
<dbReference type="EMBL" id="AFNU02000002">
    <property type="protein sequence ID" value="ERJ13154.1"/>
    <property type="molecule type" value="Genomic_DNA"/>
</dbReference>
<dbReference type="SMART" id="SM00267">
    <property type="entry name" value="GGDEF"/>
    <property type="match status" value="1"/>
</dbReference>
<dbReference type="SUPFAM" id="SSF55785">
    <property type="entry name" value="PYP-like sensor domain (PAS domain)"/>
    <property type="match status" value="1"/>
</dbReference>
<dbReference type="Gene3D" id="3.20.20.450">
    <property type="entry name" value="EAL domain"/>
    <property type="match status" value="1"/>
</dbReference>
<feature type="domain" description="EAL" evidence="1">
    <location>
        <begin position="291"/>
        <end position="538"/>
    </location>
</feature>
<gene>
    <name evidence="3" type="ORF">HLPCO_000773</name>
</gene>
<dbReference type="InterPro" id="IPR000160">
    <property type="entry name" value="GGDEF_dom"/>
</dbReference>
<evidence type="ECO:0000259" key="2">
    <source>
        <dbReference type="PROSITE" id="PS50887"/>
    </source>
</evidence>
<dbReference type="InterPro" id="IPR052155">
    <property type="entry name" value="Biofilm_reg_signaling"/>
</dbReference>
<evidence type="ECO:0000259" key="1">
    <source>
        <dbReference type="PROSITE" id="PS50883"/>
    </source>
</evidence>
<dbReference type="InterPro" id="IPR043128">
    <property type="entry name" value="Rev_trsase/Diguanyl_cyclase"/>
</dbReference>
<dbReference type="SUPFAM" id="SSF55073">
    <property type="entry name" value="Nucleotide cyclase"/>
    <property type="match status" value="1"/>
</dbReference>
<organism evidence="3 4">
    <name type="scientific">Haloplasma contractile SSD-17B</name>
    <dbReference type="NCBI Taxonomy" id="1033810"/>
    <lineage>
        <taxon>Bacteria</taxon>
        <taxon>Bacillati</taxon>
        <taxon>Mycoplasmatota</taxon>
        <taxon>Mollicutes</taxon>
        <taxon>Haloplasmatales</taxon>
        <taxon>Haloplasmataceae</taxon>
        <taxon>Haloplasma</taxon>
    </lineage>
</organism>
<dbReference type="SUPFAM" id="SSF141868">
    <property type="entry name" value="EAL domain-like"/>
    <property type="match status" value="1"/>
</dbReference>
<dbReference type="PROSITE" id="PS50887">
    <property type="entry name" value="GGDEF"/>
    <property type="match status" value="1"/>
</dbReference>
<feature type="domain" description="GGDEF" evidence="2">
    <location>
        <begin position="148"/>
        <end position="282"/>
    </location>
</feature>
<dbReference type="CDD" id="cd01948">
    <property type="entry name" value="EAL"/>
    <property type="match status" value="1"/>
</dbReference>
<protein>
    <submittedName>
        <fullName evidence="3">Sensory box-GGDEF family protein</fullName>
    </submittedName>
</protein>
<dbReference type="PANTHER" id="PTHR44757">
    <property type="entry name" value="DIGUANYLATE CYCLASE DGCP"/>
    <property type="match status" value="1"/>
</dbReference>
<keyword evidence="4" id="KW-1185">Reference proteome</keyword>
<dbReference type="CDD" id="cd01949">
    <property type="entry name" value="GGDEF"/>
    <property type="match status" value="1"/>
</dbReference>
<dbReference type="eggNOG" id="COG5001">
    <property type="taxonomic scope" value="Bacteria"/>
</dbReference>
<evidence type="ECO:0000313" key="4">
    <source>
        <dbReference type="Proteomes" id="UP000005707"/>
    </source>
</evidence>
<proteinExistence type="predicted"/>
<dbReference type="PROSITE" id="PS50883">
    <property type="entry name" value="EAL"/>
    <property type="match status" value="1"/>
</dbReference>